<feature type="compositionally biased region" description="Acidic residues" evidence="1">
    <location>
        <begin position="55"/>
        <end position="64"/>
    </location>
</feature>
<feature type="region of interest" description="Disordered" evidence="1">
    <location>
        <begin position="1"/>
        <end position="140"/>
    </location>
</feature>
<proteinExistence type="predicted"/>
<name>A0A165RID5_9AGAM</name>
<feature type="compositionally biased region" description="Basic and acidic residues" evidence="1">
    <location>
        <begin position="18"/>
        <end position="34"/>
    </location>
</feature>
<evidence type="ECO:0000313" key="2">
    <source>
        <dbReference type="EMBL" id="KZT23855.1"/>
    </source>
</evidence>
<accession>A0A165RID5</accession>
<evidence type="ECO:0000256" key="1">
    <source>
        <dbReference type="SAM" id="MobiDB-lite"/>
    </source>
</evidence>
<sequence>MEDDDEEHTENNDDDEDWAPKTVKEAPRKARKSAESSTSQSIGAPTRKVLRMSDFDESSSEDEISMLPRSPTKKGGRALRAKPRVVLSDDEEDEEIALPTPRQPKKSTGLESKLKSVSLYDDESDKDEVVPVEGGKKKKR</sequence>
<dbReference type="InParanoid" id="A0A165RID5"/>
<dbReference type="Proteomes" id="UP000076761">
    <property type="component" value="Unassembled WGS sequence"/>
</dbReference>
<keyword evidence="3" id="KW-1185">Reference proteome</keyword>
<dbReference type="EMBL" id="KV425582">
    <property type="protein sequence ID" value="KZT23855.1"/>
    <property type="molecule type" value="Genomic_DNA"/>
</dbReference>
<organism evidence="2 3">
    <name type="scientific">Neolentinus lepideus HHB14362 ss-1</name>
    <dbReference type="NCBI Taxonomy" id="1314782"/>
    <lineage>
        <taxon>Eukaryota</taxon>
        <taxon>Fungi</taxon>
        <taxon>Dikarya</taxon>
        <taxon>Basidiomycota</taxon>
        <taxon>Agaricomycotina</taxon>
        <taxon>Agaricomycetes</taxon>
        <taxon>Gloeophyllales</taxon>
        <taxon>Gloeophyllaceae</taxon>
        <taxon>Neolentinus</taxon>
    </lineage>
</organism>
<protein>
    <submittedName>
        <fullName evidence="2">Uncharacterized protein</fullName>
    </submittedName>
</protein>
<gene>
    <name evidence="2" type="ORF">NEOLEDRAFT_1136035</name>
</gene>
<reference evidence="2 3" key="1">
    <citation type="journal article" date="2016" name="Mol. Biol. Evol.">
        <title>Comparative Genomics of Early-Diverging Mushroom-Forming Fungi Provides Insights into the Origins of Lignocellulose Decay Capabilities.</title>
        <authorList>
            <person name="Nagy L.G."/>
            <person name="Riley R."/>
            <person name="Tritt A."/>
            <person name="Adam C."/>
            <person name="Daum C."/>
            <person name="Floudas D."/>
            <person name="Sun H."/>
            <person name="Yadav J.S."/>
            <person name="Pangilinan J."/>
            <person name="Larsson K.H."/>
            <person name="Matsuura K."/>
            <person name="Barry K."/>
            <person name="Labutti K."/>
            <person name="Kuo R."/>
            <person name="Ohm R.A."/>
            <person name="Bhattacharya S.S."/>
            <person name="Shirouzu T."/>
            <person name="Yoshinaga Y."/>
            <person name="Martin F.M."/>
            <person name="Grigoriev I.V."/>
            <person name="Hibbett D.S."/>
        </authorList>
    </citation>
    <scope>NUCLEOTIDE SEQUENCE [LARGE SCALE GENOMIC DNA]</scope>
    <source>
        <strain evidence="2 3">HHB14362 ss-1</strain>
    </source>
</reference>
<dbReference type="AlphaFoldDB" id="A0A165RID5"/>
<evidence type="ECO:0000313" key="3">
    <source>
        <dbReference type="Proteomes" id="UP000076761"/>
    </source>
</evidence>
<feature type="compositionally biased region" description="Basic residues" evidence="1">
    <location>
        <begin position="71"/>
        <end position="83"/>
    </location>
</feature>
<feature type="compositionally biased region" description="Acidic residues" evidence="1">
    <location>
        <begin position="1"/>
        <end position="17"/>
    </location>
</feature>